<dbReference type="RefSeq" id="WP_380763287.1">
    <property type="nucleotide sequence ID" value="NZ_JBHSRF010000123.1"/>
</dbReference>
<feature type="domain" description="DUF397" evidence="1">
    <location>
        <begin position="17"/>
        <end position="69"/>
    </location>
</feature>
<dbReference type="EMBL" id="JBHSRF010000123">
    <property type="protein sequence ID" value="MFC6087235.1"/>
    <property type="molecule type" value="Genomic_DNA"/>
</dbReference>
<protein>
    <submittedName>
        <fullName evidence="2">DUF397 domain-containing protein</fullName>
    </submittedName>
</protein>
<gene>
    <name evidence="2" type="ORF">ACFP1K_39135</name>
</gene>
<reference evidence="3" key="1">
    <citation type="journal article" date="2019" name="Int. J. Syst. Evol. Microbiol.">
        <title>The Global Catalogue of Microorganisms (GCM) 10K type strain sequencing project: providing services to taxonomists for standard genome sequencing and annotation.</title>
        <authorList>
            <consortium name="The Broad Institute Genomics Platform"/>
            <consortium name="The Broad Institute Genome Sequencing Center for Infectious Disease"/>
            <person name="Wu L."/>
            <person name="Ma J."/>
        </authorList>
    </citation>
    <scope>NUCLEOTIDE SEQUENCE [LARGE SCALE GENOMIC DNA]</scope>
    <source>
        <strain evidence="3">JCM 30346</strain>
    </source>
</reference>
<sequence length="73" mass="8009">MTDHLWSGATVDVSQVTWRKSSHSSAQGGNCVEAASFGTSVAIRDSKSPDEPKVVVNRREWRLFAHGLKRGLL</sequence>
<evidence type="ECO:0000259" key="1">
    <source>
        <dbReference type="Pfam" id="PF04149"/>
    </source>
</evidence>
<dbReference type="Proteomes" id="UP001596137">
    <property type="component" value="Unassembled WGS sequence"/>
</dbReference>
<evidence type="ECO:0000313" key="2">
    <source>
        <dbReference type="EMBL" id="MFC6087235.1"/>
    </source>
</evidence>
<accession>A0ABW1NV83</accession>
<proteinExistence type="predicted"/>
<comment type="caution">
    <text evidence="2">The sequence shown here is derived from an EMBL/GenBank/DDBJ whole genome shotgun (WGS) entry which is preliminary data.</text>
</comment>
<dbReference type="Pfam" id="PF04149">
    <property type="entry name" value="DUF397"/>
    <property type="match status" value="1"/>
</dbReference>
<dbReference type="InterPro" id="IPR007278">
    <property type="entry name" value="DUF397"/>
</dbReference>
<evidence type="ECO:0000313" key="3">
    <source>
        <dbReference type="Proteomes" id="UP001596137"/>
    </source>
</evidence>
<keyword evidence="3" id="KW-1185">Reference proteome</keyword>
<organism evidence="2 3">
    <name type="scientific">Sphaerisporangium aureirubrum</name>
    <dbReference type="NCBI Taxonomy" id="1544736"/>
    <lineage>
        <taxon>Bacteria</taxon>
        <taxon>Bacillati</taxon>
        <taxon>Actinomycetota</taxon>
        <taxon>Actinomycetes</taxon>
        <taxon>Streptosporangiales</taxon>
        <taxon>Streptosporangiaceae</taxon>
        <taxon>Sphaerisporangium</taxon>
    </lineage>
</organism>
<name>A0ABW1NV83_9ACTN</name>